<evidence type="ECO:0000313" key="8">
    <source>
        <dbReference type="EMBL" id="RQH01995.1"/>
    </source>
</evidence>
<evidence type="ECO:0000256" key="2">
    <source>
        <dbReference type="ARBA" id="ARBA00022448"/>
    </source>
</evidence>
<dbReference type="EMBL" id="REFZ01000003">
    <property type="protein sequence ID" value="RQH01995.1"/>
    <property type="molecule type" value="Genomic_DNA"/>
</dbReference>
<dbReference type="GO" id="GO:0005886">
    <property type="term" value="C:plasma membrane"/>
    <property type="evidence" value="ECO:0007669"/>
    <property type="project" value="UniProtKB-SubCell"/>
</dbReference>
<comment type="caution">
    <text evidence="8">The sequence shown here is derived from an EMBL/GenBank/DDBJ whole genome shotgun (WGS) entry which is preliminary data.</text>
</comment>
<organism evidence="8 9">
    <name type="scientific">Natrarchaeobius chitinivorans</name>
    <dbReference type="NCBI Taxonomy" id="1679083"/>
    <lineage>
        <taxon>Archaea</taxon>
        <taxon>Methanobacteriati</taxon>
        <taxon>Methanobacteriota</taxon>
        <taxon>Stenosarchaea group</taxon>
        <taxon>Halobacteria</taxon>
        <taxon>Halobacteriales</taxon>
        <taxon>Natrialbaceae</taxon>
        <taxon>Natrarchaeobius</taxon>
    </lineage>
</organism>
<dbReference type="InterPro" id="IPR020846">
    <property type="entry name" value="MFS_dom"/>
</dbReference>
<keyword evidence="2" id="KW-0813">Transport</keyword>
<evidence type="ECO:0000256" key="5">
    <source>
        <dbReference type="ARBA" id="ARBA00022989"/>
    </source>
</evidence>
<dbReference type="Gene3D" id="1.20.1250.20">
    <property type="entry name" value="MFS general substrate transporter like domains"/>
    <property type="match status" value="2"/>
</dbReference>
<protein>
    <submittedName>
        <fullName evidence="8">MFS transporter</fullName>
    </submittedName>
</protein>
<dbReference type="InterPro" id="IPR036259">
    <property type="entry name" value="MFS_trans_sf"/>
</dbReference>
<dbReference type="OrthoDB" id="117970at2157"/>
<evidence type="ECO:0000259" key="7">
    <source>
        <dbReference type="PROSITE" id="PS50850"/>
    </source>
</evidence>
<proteinExistence type="predicted"/>
<dbReference type="InterPro" id="IPR050171">
    <property type="entry name" value="MFS_Transporters"/>
</dbReference>
<dbReference type="Pfam" id="PF07690">
    <property type="entry name" value="MFS_1"/>
    <property type="match status" value="1"/>
</dbReference>
<accession>A0A3N6MKR2</accession>
<evidence type="ECO:0000256" key="4">
    <source>
        <dbReference type="ARBA" id="ARBA00022692"/>
    </source>
</evidence>
<reference evidence="8 9" key="1">
    <citation type="submission" date="2018-10" db="EMBL/GenBank/DDBJ databases">
        <title>Natrarchaeobius chitinivorans gen. nov., sp. nov., and Natrarchaeobius haloalkaliphilus sp. nov., alkaliphilic, chitin-utilizing haloarchaea from hypersaline alkaline lakes.</title>
        <authorList>
            <person name="Sorokin D.Y."/>
            <person name="Elcheninov A.G."/>
            <person name="Kostrikina N.A."/>
            <person name="Bale N.J."/>
            <person name="Sinninghe Damste J.S."/>
            <person name="Khijniak T.V."/>
            <person name="Kublanov I.V."/>
            <person name="Toshchakov S.V."/>
        </authorList>
    </citation>
    <scope>NUCLEOTIDE SEQUENCE [LARGE SCALE GENOMIC DNA]</scope>
    <source>
        <strain evidence="8 9">AArcht7</strain>
    </source>
</reference>
<evidence type="ECO:0000256" key="3">
    <source>
        <dbReference type="ARBA" id="ARBA00022475"/>
    </source>
</evidence>
<feature type="domain" description="Major facilitator superfamily (MFS) profile" evidence="7">
    <location>
        <begin position="3"/>
        <end position="436"/>
    </location>
</feature>
<dbReference type="AlphaFoldDB" id="A0A3N6MKR2"/>
<dbReference type="Proteomes" id="UP000281431">
    <property type="component" value="Unassembled WGS sequence"/>
</dbReference>
<evidence type="ECO:0000256" key="6">
    <source>
        <dbReference type="ARBA" id="ARBA00023136"/>
    </source>
</evidence>
<keyword evidence="9" id="KW-1185">Reference proteome</keyword>
<dbReference type="GO" id="GO:0022857">
    <property type="term" value="F:transmembrane transporter activity"/>
    <property type="evidence" value="ECO:0007669"/>
    <property type="project" value="InterPro"/>
</dbReference>
<keyword evidence="6" id="KW-0472">Membrane</keyword>
<dbReference type="InterPro" id="IPR011701">
    <property type="entry name" value="MFS"/>
</dbReference>
<dbReference type="PROSITE" id="PS50850">
    <property type="entry name" value="MFS"/>
    <property type="match status" value="1"/>
</dbReference>
<comment type="subcellular location">
    <subcellularLocation>
        <location evidence="1">Cell membrane</location>
        <topology evidence="1">Multi-pass membrane protein</topology>
    </subcellularLocation>
</comment>
<keyword evidence="5" id="KW-1133">Transmembrane helix</keyword>
<dbReference type="PANTHER" id="PTHR23517">
    <property type="entry name" value="RESISTANCE PROTEIN MDTM, PUTATIVE-RELATED-RELATED"/>
    <property type="match status" value="1"/>
</dbReference>
<keyword evidence="3" id="KW-1003">Cell membrane</keyword>
<dbReference type="SUPFAM" id="SSF103473">
    <property type="entry name" value="MFS general substrate transporter"/>
    <property type="match status" value="1"/>
</dbReference>
<name>A0A3N6MKR2_NATCH</name>
<gene>
    <name evidence="8" type="ORF">EA472_06770</name>
</gene>
<evidence type="ECO:0000256" key="1">
    <source>
        <dbReference type="ARBA" id="ARBA00004651"/>
    </source>
</evidence>
<sequence>MRSTVAMSRDEFLFGALISSAHAGQHVFFRLFPPLIPILVVDFETTLWQLGLLVSVSMFAGGLFQAPMGILADRYDRLYLLVPAFVAMSLGYLIFVIAPLVGPAIPELHALGQVFTGPYLIMALGMFVVGVGYSAIHPVGYPLISANVSADNKGKVLGMWGSASKVGDSVAPFLIGVFIVVLPWEWILVGICLFGFAYAFGLYVAFRSGRYETRPPETADGNDSSAATQEGETDRREFLFPMIVVVFSFFFILFAGNGLITYAPAFVSGVYGFSFSIVGYTFEPASVANFYFGILMISGAISQLVLGAVADRFDYRTVLVTLLGTSAVALVVLAALELSALSLLVVFVLIGATQFGMNPARDALISDIAPAEFEGRAFGYIWTLAMVGSSVYPVIIGYIADTAGLRTSFGTLAVGALGGLVCIALLYSPRIYRERAPETARA</sequence>
<keyword evidence="4" id="KW-0812">Transmembrane</keyword>
<evidence type="ECO:0000313" key="9">
    <source>
        <dbReference type="Proteomes" id="UP000281431"/>
    </source>
</evidence>